<proteinExistence type="predicted"/>
<dbReference type="AlphaFoldDB" id="A0A4U5PJ23"/>
<dbReference type="Proteomes" id="UP000298663">
    <property type="component" value="Unassembled WGS sequence"/>
</dbReference>
<accession>A0A4U5PJ23</accession>
<organism evidence="2 3">
    <name type="scientific">Steinernema carpocapsae</name>
    <name type="common">Entomopathogenic nematode</name>
    <dbReference type="NCBI Taxonomy" id="34508"/>
    <lineage>
        <taxon>Eukaryota</taxon>
        <taxon>Metazoa</taxon>
        <taxon>Ecdysozoa</taxon>
        <taxon>Nematoda</taxon>
        <taxon>Chromadorea</taxon>
        <taxon>Rhabditida</taxon>
        <taxon>Tylenchina</taxon>
        <taxon>Panagrolaimomorpha</taxon>
        <taxon>Strongyloidoidea</taxon>
        <taxon>Steinernematidae</taxon>
        <taxon>Steinernema</taxon>
    </lineage>
</organism>
<reference evidence="2 3" key="2">
    <citation type="journal article" date="2019" name="G3 (Bethesda)">
        <title>Hybrid Assembly of the Genome of the Entomopathogenic Nematode Steinernema carpocapsae Identifies the X-Chromosome.</title>
        <authorList>
            <person name="Serra L."/>
            <person name="Macchietto M."/>
            <person name="Macias-Munoz A."/>
            <person name="McGill C.J."/>
            <person name="Rodriguez I.M."/>
            <person name="Rodriguez B."/>
            <person name="Murad R."/>
            <person name="Mortazavi A."/>
        </authorList>
    </citation>
    <scope>NUCLEOTIDE SEQUENCE [LARGE SCALE GENOMIC DNA]</scope>
    <source>
        <strain evidence="2 3">ALL</strain>
    </source>
</reference>
<protein>
    <submittedName>
        <fullName evidence="2">Uncharacterized protein</fullName>
    </submittedName>
</protein>
<dbReference type="EMBL" id="AZBU02000002">
    <property type="protein sequence ID" value="TKR96184.1"/>
    <property type="molecule type" value="Genomic_DNA"/>
</dbReference>
<sequence length="292" mass="32915">MVSVFTFKPANSSNVVCPLPTGSGHTQRSKTRHLENTLGTARGHQEPQLPELAKISNKRSPFVMVVALVSEASQRIDRFEAVVVVVSVRSSAPSAIRNALFVYRLGVVARESSLSRHPEPMTKADPDSRRSLQTSSFPRITKRRKHVYFLLLETTELQRSSTNLAQRLRFRLREASQRLLEKGSEEKTLFTSRVGAAVARNEAIWLLDECAIAGQLVATDTGTSEWKLFLLQRQRRGEEDFGVFFRLWLDVLLDHSLINLSRITVASKAKNLFFKLNPQPFPCPKTTSKNNL</sequence>
<feature type="compositionally biased region" description="Basic and acidic residues" evidence="1">
    <location>
        <begin position="114"/>
        <end position="130"/>
    </location>
</feature>
<evidence type="ECO:0000313" key="3">
    <source>
        <dbReference type="Proteomes" id="UP000298663"/>
    </source>
</evidence>
<comment type="caution">
    <text evidence="2">The sequence shown here is derived from an EMBL/GenBank/DDBJ whole genome shotgun (WGS) entry which is preliminary data.</text>
</comment>
<feature type="region of interest" description="Disordered" evidence="1">
    <location>
        <begin position="114"/>
        <end position="134"/>
    </location>
</feature>
<reference evidence="2 3" key="1">
    <citation type="journal article" date="2015" name="Genome Biol.">
        <title>Comparative genomics of Steinernema reveals deeply conserved gene regulatory networks.</title>
        <authorList>
            <person name="Dillman A.R."/>
            <person name="Macchietto M."/>
            <person name="Porter C.F."/>
            <person name="Rogers A."/>
            <person name="Williams B."/>
            <person name="Antoshechkin I."/>
            <person name="Lee M.M."/>
            <person name="Goodwin Z."/>
            <person name="Lu X."/>
            <person name="Lewis E.E."/>
            <person name="Goodrich-Blair H."/>
            <person name="Stock S.P."/>
            <person name="Adams B.J."/>
            <person name="Sternberg P.W."/>
            <person name="Mortazavi A."/>
        </authorList>
    </citation>
    <scope>NUCLEOTIDE SEQUENCE [LARGE SCALE GENOMIC DNA]</scope>
    <source>
        <strain evidence="2 3">ALL</strain>
    </source>
</reference>
<name>A0A4U5PJ23_STECR</name>
<evidence type="ECO:0000256" key="1">
    <source>
        <dbReference type="SAM" id="MobiDB-lite"/>
    </source>
</evidence>
<keyword evidence="3" id="KW-1185">Reference proteome</keyword>
<evidence type="ECO:0000313" key="2">
    <source>
        <dbReference type="EMBL" id="TKR96184.1"/>
    </source>
</evidence>
<gene>
    <name evidence="2" type="ORF">L596_010240</name>
</gene>